<dbReference type="RefSeq" id="WP_011586433.1">
    <property type="nucleotide sequence ID" value="NC_008255.1"/>
</dbReference>
<dbReference type="GO" id="GO:0003755">
    <property type="term" value="F:peptidyl-prolyl cis-trans isomerase activity"/>
    <property type="evidence" value="ECO:0007669"/>
    <property type="project" value="UniProtKB-KW"/>
</dbReference>
<dbReference type="InterPro" id="IPR000297">
    <property type="entry name" value="PPIase_PpiC"/>
</dbReference>
<dbReference type="Proteomes" id="UP000001822">
    <property type="component" value="Chromosome"/>
</dbReference>
<feature type="signal peptide" evidence="2">
    <location>
        <begin position="1"/>
        <end position="20"/>
    </location>
</feature>
<feature type="domain" description="PpiC" evidence="3">
    <location>
        <begin position="26"/>
        <end position="123"/>
    </location>
</feature>
<dbReference type="PANTHER" id="PTHR43629:SF2">
    <property type="entry name" value="RHODANESE-LIKE_PPIC DOMAIN-CONTAINING PROTEIN 12, CHLOROPLASTIC"/>
    <property type="match status" value="1"/>
</dbReference>
<dbReference type="KEGG" id="chu:CHU_3084"/>
<dbReference type="Pfam" id="PF13616">
    <property type="entry name" value="Rotamase_3"/>
    <property type="match status" value="1"/>
</dbReference>
<dbReference type="OrthoDB" id="14196at2"/>
<feature type="chain" id="PRO_5027063417" evidence="2">
    <location>
        <begin position="21"/>
        <end position="130"/>
    </location>
</feature>
<dbReference type="InterPro" id="IPR046357">
    <property type="entry name" value="PPIase_dom_sf"/>
</dbReference>
<keyword evidence="1" id="KW-0697">Rotamase</keyword>
<keyword evidence="2" id="KW-0732">Signal</keyword>
<evidence type="ECO:0000259" key="3">
    <source>
        <dbReference type="PROSITE" id="PS50198"/>
    </source>
</evidence>
<dbReference type="InterPro" id="IPR052204">
    <property type="entry name" value="PpiC/parvulin_rotamase"/>
</dbReference>
<protein>
    <submittedName>
        <fullName evidence="4">Peptidyl-prolyl cis-trans isomerase C (Rotamase C)</fullName>
        <ecNumber evidence="4">5.2.1.8</ecNumber>
    </submittedName>
</protein>
<sequence length="130" mass="14116">MKLLLPFFIVFILATGCAKVATEHPCPAVEASHILTPAESPEQFENAQDTAEVIIAKLKNGESFSDLALQYGSDGTKTQGGNLGWFTRGMMVQPFEDSCYNATINKPLIVKTQFGVHVVKVTGKKDIPCN</sequence>
<dbReference type="SUPFAM" id="SSF54534">
    <property type="entry name" value="FKBP-like"/>
    <property type="match status" value="1"/>
</dbReference>
<gene>
    <name evidence="4" type="primary">ppiC</name>
    <name evidence="4" type="ordered locus">CHU_3084</name>
</gene>
<evidence type="ECO:0000313" key="5">
    <source>
        <dbReference type="Proteomes" id="UP000001822"/>
    </source>
</evidence>
<dbReference type="AlphaFoldDB" id="A0A6N4SV24"/>
<organism evidence="4 5">
    <name type="scientific">Cytophaga hutchinsonii (strain ATCC 33406 / DSM 1761 / CIP 103989 / NBRC 15051 / NCIMB 9469 / D465)</name>
    <dbReference type="NCBI Taxonomy" id="269798"/>
    <lineage>
        <taxon>Bacteria</taxon>
        <taxon>Pseudomonadati</taxon>
        <taxon>Bacteroidota</taxon>
        <taxon>Cytophagia</taxon>
        <taxon>Cytophagales</taxon>
        <taxon>Cytophagaceae</taxon>
        <taxon>Cytophaga</taxon>
    </lineage>
</organism>
<dbReference type="PROSITE" id="PS51257">
    <property type="entry name" value="PROKAR_LIPOPROTEIN"/>
    <property type="match status" value="1"/>
</dbReference>
<dbReference type="Gene3D" id="3.10.50.40">
    <property type="match status" value="1"/>
</dbReference>
<dbReference type="PROSITE" id="PS50198">
    <property type="entry name" value="PPIC_PPIASE_2"/>
    <property type="match status" value="1"/>
</dbReference>
<dbReference type="PANTHER" id="PTHR43629">
    <property type="entry name" value="PEPTIDYL-PROLYL CIS-TRANS ISOMERASE"/>
    <property type="match status" value="1"/>
</dbReference>
<evidence type="ECO:0000256" key="2">
    <source>
        <dbReference type="SAM" id="SignalP"/>
    </source>
</evidence>
<keyword evidence="5" id="KW-1185">Reference proteome</keyword>
<proteinExistence type="predicted"/>
<evidence type="ECO:0000256" key="1">
    <source>
        <dbReference type="PROSITE-ProRule" id="PRU00278"/>
    </source>
</evidence>
<evidence type="ECO:0000313" key="4">
    <source>
        <dbReference type="EMBL" id="ABG60324.1"/>
    </source>
</evidence>
<name>A0A6N4SV24_CYTH3</name>
<dbReference type="EC" id="5.2.1.8" evidence="4"/>
<dbReference type="EMBL" id="CP000383">
    <property type="protein sequence ID" value="ABG60324.1"/>
    <property type="molecule type" value="Genomic_DNA"/>
</dbReference>
<accession>A0A6N4SV24</accession>
<keyword evidence="1 4" id="KW-0413">Isomerase</keyword>
<reference evidence="4 5" key="1">
    <citation type="journal article" date="2007" name="Appl. Environ. Microbiol.">
        <title>Genome sequence of the cellulolytic gliding bacterium Cytophaga hutchinsonii.</title>
        <authorList>
            <person name="Xie G."/>
            <person name="Bruce D.C."/>
            <person name="Challacombe J.F."/>
            <person name="Chertkov O."/>
            <person name="Detter J.C."/>
            <person name="Gilna P."/>
            <person name="Han C.S."/>
            <person name="Lucas S."/>
            <person name="Misra M."/>
            <person name="Myers G.L."/>
            <person name="Richardson P."/>
            <person name="Tapia R."/>
            <person name="Thayer N."/>
            <person name="Thompson L.S."/>
            <person name="Brettin T.S."/>
            <person name="Henrissat B."/>
            <person name="Wilson D.B."/>
            <person name="McBride M.J."/>
        </authorList>
    </citation>
    <scope>NUCLEOTIDE SEQUENCE [LARGE SCALE GENOMIC DNA]</scope>
    <source>
        <strain evidence="5">ATCC 33406 / DSM 1761 / CIP 103989 / NBRC 15051 / NCIMB 9469 / D465</strain>
    </source>
</reference>